<dbReference type="PANTHER" id="PTHR12749">
    <property type="entry name" value="EXCISION REPAIR CROSS-COMPLEMENTING 1 ERCC1"/>
    <property type="match status" value="1"/>
</dbReference>
<keyword evidence="3" id="KW-0227">DNA damage</keyword>
<dbReference type="GO" id="GO:0070914">
    <property type="term" value="P:UV-damage excision repair"/>
    <property type="evidence" value="ECO:0007669"/>
    <property type="project" value="TreeGrafter"/>
</dbReference>
<name>J8PK61_SACAR</name>
<dbReference type="HOGENOM" id="CLU_1267070_0_0_1"/>
<feature type="compositionally biased region" description="Polar residues" evidence="7">
    <location>
        <begin position="26"/>
        <end position="42"/>
    </location>
</feature>
<evidence type="ECO:0000256" key="1">
    <source>
        <dbReference type="ARBA" id="ARBA00004123"/>
    </source>
</evidence>
<dbReference type="OrthoDB" id="10262814at2759"/>
<evidence type="ECO:0000256" key="2">
    <source>
        <dbReference type="ARBA" id="ARBA00008283"/>
    </source>
</evidence>
<comment type="caution">
    <text evidence="9">The sequence shown here is derived from an EMBL/GenBank/DDBJ whole genome shotgun (WGS) entry which is preliminary data.</text>
</comment>
<dbReference type="CDD" id="cd22325">
    <property type="entry name" value="ERCC1_C-like"/>
    <property type="match status" value="1"/>
</dbReference>
<evidence type="ECO:0000256" key="6">
    <source>
        <dbReference type="ARBA" id="ARBA00023242"/>
    </source>
</evidence>
<dbReference type="NCBIfam" id="TIGR00597">
    <property type="entry name" value="rad10"/>
    <property type="match status" value="1"/>
</dbReference>
<dbReference type="Pfam" id="PF03834">
    <property type="entry name" value="Rad10"/>
    <property type="match status" value="1"/>
</dbReference>
<accession>J8PK61</accession>
<protein>
    <submittedName>
        <fullName evidence="9">Rad10p</fullName>
    </submittedName>
</protein>
<evidence type="ECO:0000313" key="10">
    <source>
        <dbReference type="Proteomes" id="UP000006968"/>
    </source>
</evidence>
<dbReference type="GO" id="GO:0070522">
    <property type="term" value="C:ERCC4-ERCC1 complex"/>
    <property type="evidence" value="ECO:0007669"/>
    <property type="project" value="TreeGrafter"/>
</dbReference>
<evidence type="ECO:0000256" key="4">
    <source>
        <dbReference type="ARBA" id="ARBA00023125"/>
    </source>
</evidence>
<keyword evidence="10" id="KW-1185">Reference proteome</keyword>
<feature type="domain" description="ERCC1-like central" evidence="8">
    <location>
        <begin position="99"/>
        <end position="215"/>
    </location>
</feature>
<dbReference type="EMBL" id="ALIE01000146">
    <property type="protein sequence ID" value="EJS42500.1"/>
    <property type="molecule type" value="Genomic_DNA"/>
</dbReference>
<dbReference type="FunFam" id="3.40.50.10130:FF:000015">
    <property type="entry name" value="SsDNA endonuclease"/>
    <property type="match status" value="1"/>
</dbReference>
<comment type="subcellular location">
    <subcellularLocation>
        <location evidence="1">Nucleus</location>
    </subcellularLocation>
</comment>
<feature type="compositionally biased region" description="Low complexity" evidence="7">
    <location>
        <begin position="43"/>
        <end position="53"/>
    </location>
</feature>
<evidence type="ECO:0000256" key="3">
    <source>
        <dbReference type="ARBA" id="ARBA00022763"/>
    </source>
</evidence>
<dbReference type="SUPFAM" id="SSF52980">
    <property type="entry name" value="Restriction endonuclease-like"/>
    <property type="match status" value="1"/>
</dbReference>
<evidence type="ECO:0000313" key="9">
    <source>
        <dbReference type="EMBL" id="EJS42500.1"/>
    </source>
</evidence>
<dbReference type="GO" id="GO:0000110">
    <property type="term" value="C:nucleotide-excision repair factor 1 complex"/>
    <property type="evidence" value="ECO:0007669"/>
    <property type="project" value="TreeGrafter"/>
</dbReference>
<gene>
    <name evidence="9" type="ORF">SU7_2434</name>
</gene>
<reference evidence="9 10" key="1">
    <citation type="journal article" date="2013" name="BMC Genomics">
        <title>High quality de novo sequencing and assembly of the Saccharomyces arboricolus genome.</title>
        <authorList>
            <person name="Liti G."/>
            <person name="Nguyen Ba A.N."/>
            <person name="Blythe M."/>
            <person name="Mueller C.A."/>
            <person name="Bergstroem A."/>
            <person name="Cubillos F.A."/>
            <person name="Dafhnis-Calas F."/>
            <person name="Khoshraftar S."/>
            <person name="Malla S."/>
            <person name="Mehta N."/>
            <person name="Siow C.C."/>
            <person name="Warringer J."/>
            <person name="Moses A.M."/>
            <person name="Louis E.J."/>
            <person name="Nieduszynski C.A."/>
        </authorList>
    </citation>
    <scope>NUCLEOTIDE SEQUENCE [LARGE SCALE GENOMIC DNA]</scope>
    <source>
        <strain evidence="10">H-6 / AS 2.3317 / CBS 10644</strain>
    </source>
</reference>
<keyword evidence="4" id="KW-0238">DNA-binding</keyword>
<dbReference type="Proteomes" id="UP000006968">
    <property type="component" value="Chromosome XIII"/>
</dbReference>
<feature type="region of interest" description="Disordered" evidence="7">
    <location>
        <begin position="20"/>
        <end position="61"/>
    </location>
</feature>
<dbReference type="InterPro" id="IPR011335">
    <property type="entry name" value="Restrct_endonuc-II-like"/>
</dbReference>
<evidence type="ECO:0000259" key="8">
    <source>
        <dbReference type="Pfam" id="PF03834"/>
    </source>
</evidence>
<evidence type="ECO:0000256" key="5">
    <source>
        <dbReference type="ARBA" id="ARBA00023204"/>
    </source>
</evidence>
<dbReference type="PANTHER" id="PTHR12749:SF0">
    <property type="entry name" value="DNA EXCISION REPAIR PROTEIN ERCC-1"/>
    <property type="match status" value="1"/>
</dbReference>
<organism evidence="9 10">
    <name type="scientific">Saccharomyces arboricola (strain H-6 / AS 2.3317 / CBS 10644)</name>
    <name type="common">Yeast</name>
    <dbReference type="NCBI Taxonomy" id="1160507"/>
    <lineage>
        <taxon>Eukaryota</taxon>
        <taxon>Fungi</taxon>
        <taxon>Dikarya</taxon>
        <taxon>Ascomycota</taxon>
        <taxon>Saccharomycotina</taxon>
        <taxon>Saccharomycetes</taxon>
        <taxon>Saccharomycetales</taxon>
        <taxon>Saccharomycetaceae</taxon>
        <taxon>Saccharomyces</taxon>
    </lineage>
</organism>
<proteinExistence type="inferred from homology"/>
<dbReference type="GO" id="GO:0006302">
    <property type="term" value="P:double-strand break repair"/>
    <property type="evidence" value="ECO:0007669"/>
    <property type="project" value="UniProtKB-ARBA"/>
</dbReference>
<dbReference type="GO" id="GO:0003697">
    <property type="term" value="F:single-stranded DNA binding"/>
    <property type="evidence" value="ECO:0007669"/>
    <property type="project" value="TreeGrafter"/>
</dbReference>
<dbReference type="Gene3D" id="3.40.50.10130">
    <property type="match status" value="1"/>
</dbReference>
<keyword evidence="5" id="KW-0234">DNA repair</keyword>
<dbReference type="GO" id="GO:0006312">
    <property type="term" value="P:mitotic recombination"/>
    <property type="evidence" value="ECO:0007669"/>
    <property type="project" value="TreeGrafter"/>
</dbReference>
<dbReference type="InterPro" id="IPR004579">
    <property type="entry name" value="ERCC1/RAD10/SWI10"/>
</dbReference>
<sequence length="217" mass="24765">MNNTDPTSFESILAGVAKLRKEKSGTDNAGSQSQVKDTVLPSQHQKLQQQQPQAPGSIGQNNRVINTFNQQNPKEWANAKTTDDYNRKRSFKSIGPGKTVLVNTTQKENPVLNHLKSTNWKYVSSTGINKIFYDYLVRGRSVLFLTLTYHKLYVDYISRRMQPLSKNENNILIFVVDDNNSEDTLNDITKLCMFNGFTLLLAFNFEQAAKYIEYLDL</sequence>
<dbReference type="GO" id="GO:0003684">
    <property type="term" value="F:damaged DNA binding"/>
    <property type="evidence" value="ECO:0007669"/>
    <property type="project" value="InterPro"/>
</dbReference>
<dbReference type="AlphaFoldDB" id="J8PK61"/>
<dbReference type="InterPro" id="IPR047260">
    <property type="entry name" value="ERCC1-like_central_dom"/>
</dbReference>
<comment type="similarity">
    <text evidence="2">Belongs to the ERCC1/RAD10/SWI10 family.</text>
</comment>
<keyword evidence="6" id="KW-0539">Nucleus</keyword>
<evidence type="ECO:0000256" key="7">
    <source>
        <dbReference type="SAM" id="MobiDB-lite"/>
    </source>
</evidence>